<dbReference type="Proteomes" id="UP000053558">
    <property type="component" value="Unassembled WGS sequence"/>
</dbReference>
<keyword evidence="2" id="KW-1185">Reference proteome</keyword>
<dbReference type="RefSeq" id="XP_007769250.1">
    <property type="nucleotide sequence ID" value="XM_007771060.1"/>
</dbReference>
<dbReference type="AlphaFoldDB" id="A0A5M3MMK4"/>
<dbReference type="OrthoDB" id="2796521at2759"/>
<gene>
    <name evidence="1" type="ORF">CONPUDRAFT_165834</name>
</gene>
<evidence type="ECO:0000313" key="1">
    <source>
        <dbReference type="EMBL" id="EIW80257.1"/>
    </source>
</evidence>
<organism evidence="1 2">
    <name type="scientific">Coniophora puteana (strain RWD-64-598)</name>
    <name type="common">Brown rot fungus</name>
    <dbReference type="NCBI Taxonomy" id="741705"/>
    <lineage>
        <taxon>Eukaryota</taxon>
        <taxon>Fungi</taxon>
        <taxon>Dikarya</taxon>
        <taxon>Basidiomycota</taxon>
        <taxon>Agaricomycotina</taxon>
        <taxon>Agaricomycetes</taxon>
        <taxon>Agaricomycetidae</taxon>
        <taxon>Boletales</taxon>
        <taxon>Coniophorineae</taxon>
        <taxon>Coniophoraceae</taxon>
        <taxon>Coniophora</taxon>
    </lineage>
</organism>
<dbReference type="GeneID" id="19205406"/>
<comment type="caution">
    <text evidence="1">The sequence shown here is derived from an EMBL/GenBank/DDBJ whole genome shotgun (WGS) entry which is preliminary data.</text>
</comment>
<name>A0A5M3MMK4_CONPW</name>
<protein>
    <submittedName>
        <fullName evidence="1">Uncharacterized protein</fullName>
    </submittedName>
</protein>
<evidence type="ECO:0000313" key="2">
    <source>
        <dbReference type="Proteomes" id="UP000053558"/>
    </source>
</evidence>
<proteinExistence type="predicted"/>
<dbReference type="EMBL" id="JH711579">
    <property type="protein sequence ID" value="EIW80257.1"/>
    <property type="molecule type" value="Genomic_DNA"/>
</dbReference>
<accession>A0A5M3MMK4</accession>
<dbReference type="KEGG" id="cput:CONPUDRAFT_165834"/>
<reference evidence="2" key="1">
    <citation type="journal article" date="2012" name="Science">
        <title>The Paleozoic origin of enzymatic lignin decomposition reconstructed from 31 fungal genomes.</title>
        <authorList>
            <person name="Floudas D."/>
            <person name="Binder M."/>
            <person name="Riley R."/>
            <person name="Barry K."/>
            <person name="Blanchette R.A."/>
            <person name="Henrissat B."/>
            <person name="Martinez A.T."/>
            <person name="Otillar R."/>
            <person name="Spatafora J.W."/>
            <person name="Yadav J.S."/>
            <person name="Aerts A."/>
            <person name="Benoit I."/>
            <person name="Boyd A."/>
            <person name="Carlson A."/>
            <person name="Copeland A."/>
            <person name="Coutinho P.M."/>
            <person name="de Vries R.P."/>
            <person name="Ferreira P."/>
            <person name="Findley K."/>
            <person name="Foster B."/>
            <person name="Gaskell J."/>
            <person name="Glotzer D."/>
            <person name="Gorecki P."/>
            <person name="Heitman J."/>
            <person name="Hesse C."/>
            <person name="Hori C."/>
            <person name="Igarashi K."/>
            <person name="Jurgens J.A."/>
            <person name="Kallen N."/>
            <person name="Kersten P."/>
            <person name="Kohler A."/>
            <person name="Kuees U."/>
            <person name="Kumar T.K.A."/>
            <person name="Kuo A."/>
            <person name="LaButti K."/>
            <person name="Larrondo L.F."/>
            <person name="Lindquist E."/>
            <person name="Ling A."/>
            <person name="Lombard V."/>
            <person name="Lucas S."/>
            <person name="Lundell T."/>
            <person name="Martin R."/>
            <person name="McLaughlin D.J."/>
            <person name="Morgenstern I."/>
            <person name="Morin E."/>
            <person name="Murat C."/>
            <person name="Nagy L.G."/>
            <person name="Nolan M."/>
            <person name="Ohm R.A."/>
            <person name="Patyshakuliyeva A."/>
            <person name="Rokas A."/>
            <person name="Ruiz-Duenas F.J."/>
            <person name="Sabat G."/>
            <person name="Salamov A."/>
            <person name="Samejima M."/>
            <person name="Schmutz J."/>
            <person name="Slot J.C."/>
            <person name="St John F."/>
            <person name="Stenlid J."/>
            <person name="Sun H."/>
            <person name="Sun S."/>
            <person name="Syed K."/>
            <person name="Tsang A."/>
            <person name="Wiebenga A."/>
            <person name="Young D."/>
            <person name="Pisabarro A."/>
            <person name="Eastwood D.C."/>
            <person name="Martin F."/>
            <person name="Cullen D."/>
            <person name="Grigoriev I.V."/>
            <person name="Hibbett D.S."/>
        </authorList>
    </citation>
    <scope>NUCLEOTIDE SEQUENCE [LARGE SCALE GENOMIC DNA]</scope>
    <source>
        <strain evidence="2">RWD-64-598 SS2</strain>
    </source>
</reference>
<sequence>MLSFRPTLLTKTPQEHLRDQWQAQANEGCSKAATKVPEGHIRVKLYIDFDNETAKLDEDFAGMSGATLIDDFKPEPDGGGLNLARVMRKWGMASCMAIDPRRDVPFQSRYENHLSSLAIATLLDTEGMLRVFEPVVPPEILRARQRRMQVVRRLDPVVRVWRSCDKRDVANALCFVYLVYTGRIWNYVDMVLNLGMRLSEG</sequence>